<protein>
    <recommendedName>
        <fullName evidence="2">DUF4372 domain-containing protein</fullName>
    </recommendedName>
</protein>
<proteinExistence type="predicted"/>
<name>A0A6G3ZVW2_9BACL</name>
<evidence type="ECO:0000313" key="1">
    <source>
        <dbReference type="EMBL" id="NEW06353.1"/>
    </source>
</evidence>
<organism evidence="1">
    <name type="scientific">Paenibacillus sp. SYP-B3998</name>
    <dbReference type="NCBI Taxonomy" id="2678564"/>
    <lineage>
        <taxon>Bacteria</taxon>
        <taxon>Bacillati</taxon>
        <taxon>Bacillota</taxon>
        <taxon>Bacilli</taxon>
        <taxon>Bacillales</taxon>
        <taxon>Paenibacillaceae</taxon>
        <taxon>Paenibacillus</taxon>
    </lineage>
</organism>
<accession>A0A6G3ZVW2</accession>
<reference evidence="1" key="1">
    <citation type="submission" date="2020-02" db="EMBL/GenBank/DDBJ databases">
        <authorList>
            <person name="Shen X.-R."/>
            <person name="Zhang Y.-X."/>
        </authorList>
    </citation>
    <scope>NUCLEOTIDE SEQUENCE</scope>
    <source>
        <strain evidence="1">SYP-B3998</strain>
    </source>
</reference>
<evidence type="ECO:0008006" key="2">
    <source>
        <dbReference type="Google" id="ProtNLM"/>
    </source>
</evidence>
<sequence>MKKSITFTKLVQTLLTEEDVKQILQTLNYKDTARKFTASQLLLFFMHAALGEWDSYRSGVGKAILSGLIPVRFSSFSSNASEVLYELFKQLFHRLLFKCNRTTKRHLGISKNLLLMIRRPLP</sequence>
<dbReference type="AlphaFoldDB" id="A0A6G3ZVW2"/>
<dbReference type="RefSeq" id="WP_163945004.1">
    <property type="nucleotide sequence ID" value="NZ_JAAIKC010000002.1"/>
</dbReference>
<dbReference type="EMBL" id="JAAIKC010000002">
    <property type="protein sequence ID" value="NEW06353.1"/>
    <property type="molecule type" value="Genomic_DNA"/>
</dbReference>
<comment type="caution">
    <text evidence="1">The sequence shown here is derived from an EMBL/GenBank/DDBJ whole genome shotgun (WGS) entry which is preliminary data.</text>
</comment>
<gene>
    <name evidence="1" type="ORF">GK047_10040</name>
</gene>